<protein>
    <submittedName>
        <fullName evidence="4">ATP-dependent DNA helicase PIF1</fullName>
    </submittedName>
</protein>
<evidence type="ECO:0000256" key="1">
    <source>
        <dbReference type="SAM" id="Coils"/>
    </source>
</evidence>
<keyword evidence="5" id="KW-1185">Reference proteome</keyword>
<accession>A0A9P8MNN4</accession>
<evidence type="ECO:0000256" key="2">
    <source>
        <dbReference type="SAM" id="MobiDB-lite"/>
    </source>
</evidence>
<reference evidence="4" key="1">
    <citation type="submission" date="2021-09" db="EMBL/GenBank/DDBJ databases">
        <title>A high-quality genome of the endoparasitic fungus Hirsutella rhossiliensis with a comparison of Hirsutella genomes reveals transposable elements contributing to genome size variation.</title>
        <authorList>
            <person name="Lin R."/>
            <person name="Jiao Y."/>
            <person name="Sun X."/>
            <person name="Ling J."/>
            <person name="Xie B."/>
            <person name="Cheng X."/>
        </authorList>
    </citation>
    <scope>NUCLEOTIDE SEQUENCE</scope>
    <source>
        <strain evidence="4">HR02</strain>
    </source>
</reference>
<feature type="region of interest" description="Disordered" evidence="2">
    <location>
        <begin position="459"/>
        <end position="484"/>
    </location>
</feature>
<dbReference type="EMBL" id="JAIZPD010000015">
    <property type="protein sequence ID" value="KAH0958465.1"/>
    <property type="molecule type" value="Genomic_DNA"/>
</dbReference>
<gene>
    <name evidence="4" type="ORF">HRG_10152</name>
</gene>
<dbReference type="AlphaFoldDB" id="A0A9P8MNN4"/>
<feature type="region of interest" description="Disordered" evidence="2">
    <location>
        <begin position="251"/>
        <end position="298"/>
    </location>
</feature>
<dbReference type="Pfam" id="PF14214">
    <property type="entry name" value="Helitron_like_N"/>
    <property type="match status" value="1"/>
</dbReference>
<keyword evidence="1" id="KW-0175">Coiled coil</keyword>
<dbReference type="GeneID" id="68359281"/>
<feature type="coiled-coil region" evidence="1">
    <location>
        <begin position="303"/>
        <end position="342"/>
    </location>
</feature>
<dbReference type="RefSeq" id="XP_044715978.1">
    <property type="nucleotide sequence ID" value="XM_044868623.1"/>
</dbReference>
<dbReference type="Proteomes" id="UP000824596">
    <property type="component" value="Unassembled WGS sequence"/>
</dbReference>
<organism evidence="4 5">
    <name type="scientific">Hirsutella rhossiliensis</name>
    <dbReference type="NCBI Taxonomy" id="111463"/>
    <lineage>
        <taxon>Eukaryota</taxon>
        <taxon>Fungi</taxon>
        <taxon>Dikarya</taxon>
        <taxon>Ascomycota</taxon>
        <taxon>Pezizomycotina</taxon>
        <taxon>Sordariomycetes</taxon>
        <taxon>Hypocreomycetidae</taxon>
        <taxon>Hypocreales</taxon>
        <taxon>Ophiocordycipitaceae</taxon>
        <taxon>Hirsutella</taxon>
    </lineage>
</organism>
<dbReference type="OrthoDB" id="10039216at2759"/>
<feature type="region of interest" description="Disordered" evidence="2">
    <location>
        <begin position="697"/>
        <end position="717"/>
    </location>
</feature>
<keyword evidence="4" id="KW-0067">ATP-binding</keyword>
<proteinExistence type="predicted"/>
<evidence type="ECO:0000259" key="3">
    <source>
        <dbReference type="Pfam" id="PF14214"/>
    </source>
</evidence>
<name>A0A9P8MNN4_9HYPO</name>
<evidence type="ECO:0000313" key="4">
    <source>
        <dbReference type="EMBL" id="KAH0958465.1"/>
    </source>
</evidence>
<keyword evidence="4" id="KW-0547">Nucleotide-binding</keyword>
<comment type="caution">
    <text evidence="4">The sequence shown here is derived from an EMBL/GenBank/DDBJ whole genome shotgun (WGS) entry which is preliminary data.</text>
</comment>
<feature type="domain" description="Helitron helicase-like" evidence="3">
    <location>
        <begin position="134"/>
        <end position="246"/>
    </location>
</feature>
<evidence type="ECO:0000313" key="5">
    <source>
        <dbReference type="Proteomes" id="UP000824596"/>
    </source>
</evidence>
<sequence length="805" mass="92234">MVWLDYLRHHHPGYRCIVIDKERLSQLPEDGNVLDAIPQSQVEAADVGAEEDQEAEPDLEDAAAVPDLLAKDTEHDALRSILAPQGRRSTSSSFPTYGTRRSHALLSLAFPCLFPDGRADFVEPRLRSIEYKKYIEHAMRWHDGRFARHPTFRFVAFNTLMRPQARARSKFFVKQQDGSREPLTREQLIEALEHSEDPEAQALINSITRKRQNLEAYTHDLGCPGAFITFSPADLHWRSLYQHMPRYETARPVSPGGARMPMPGSPGLDKPRFRSALSRDAAGQRSDQAAEDGSRGDVEMEDGRIVRVEIEKLQRLLKKARREKEEAKAREEEAKKTTLEEYLYNCHFHLYTKLGFADKSKSSTGLATRVDNKYYPKWLRPWNTFASYQRHQHFDEIRRVCGATVSYDPAGNENAVEYFEKIAVEVPVREILAPVWDQEGSHGEHRITMLRFSHNVRDFTQPSDSRIGDDHPNEERQERRRPAGTTMRIASTREFQPPPAAHKFAAAYLKATLAKEKLFSEVIARYNSNKYKSNAKLQEQEREETRIAMALTQVFDYMVWQYCTQACLLSLKRGWDLDANCPNVPSHRTAEGGIRHPIDAGEFTRLVGERLRRNPYRNCKALDGQGKVGATGVLFKLELAPYGYTFVGKGTLSDHLYRLEHESRIYAHLDKLQGEVVPVHFDIVRLARVTSSWRGKGRSHDANVVGRRSGRGGGVPDLAAEVRRSSQAVWAEGVDHGDEREPNLLWNDERRRVMLVDFDRANLLPAPKHKQLFHLSRDKRKRQRDGFGARSRKRGLLRDHLQVVE</sequence>
<feature type="compositionally biased region" description="Basic and acidic residues" evidence="2">
    <location>
        <begin position="466"/>
        <end position="481"/>
    </location>
</feature>
<dbReference type="InterPro" id="IPR025476">
    <property type="entry name" value="Helitron_helicase-like"/>
</dbReference>
<keyword evidence="4" id="KW-0378">Hydrolase</keyword>
<dbReference type="GO" id="GO:0004386">
    <property type="term" value="F:helicase activity"/>
    <property type="evidence" value="ECO:0007669"/>
    <property type="project" value="UniProtKB-KW"/>
</dbReference>
<keyword evidence="4" id="KW-0347">Helicase</keyword>